<keyword evidence="3" id="KW-1185">Reference proteome</keyword>
<dbReference type="Proteomes" id="UP001652626">
    <property type="component" value="Chromosome 4"/>
</dbReference>
<dbReference type="PANTHER" id="PTHR45615:SF63">
    <property type="entry name" value="CHROMOSOME UNDETERMINED SCAFFOLD_10, WHOLE GENOME SHOTGUN SEQUENCE"/>
    <property type="match status" value="1"/>
</dbReference>
<organism evidence="3 4">
    <name type="scientific">Vanessa tameamea</name>
    <name type="common">Kamehameha butterfly</name>
    <dbReference type="NCBI Taxonomy" id="334116"/>
    <lineage>
        <taxon>Eukaryota</taxon>
        <taxon>Metazoa</taxon>
        <taxon>Ecdysozoa</taxon>
        <taxon>Arthropoda</taxon>
        <taxon>Hexapoda</taxon>
        <taxon>Insecta</taxon>
        <taxon>Pterygota</taxon>
        <taxon>Neoptera</taxon>
        <taxon>Endopterygota</taxon>
        <taxon>Lepidoptera</taxon>
        <taxon>Glossata</taxon>
        <taxon>Ditrysia</taxon>
        <taxon>Papilionoidea</taxon>
        <taxon>Nymphalidae</taxon>
        <taxon>Nymphalinae</taxon>
        <taxon>Vanessa</taxon>
    </lineage>
</organism>
<feature type="coiled-coil region" evidence="1">
    <location>
        <begin position="394"/>
        <end position="445"/>
    </location>
</feature>
<dbReference type="RefSeq" id="XP_064076676.1">
    <property type="nucleotide sequence ID" value="XM_064220606.1"/>
</dbReference>
<evidence type="ECO:0000313" key="4">
    <source>
        <dbReference type="RefSeq" id="XP_064076676.1"/>
    </source>
</evidence>
<feature type="region of interest" description="Disordered" evidence="2">
    <location>
        <begin position="2326"/>
        <end position="2354"/>
    </location>
</feature>
<feature type="coiled-coil region" evidence="1">
    <location>
        <begin position="1424"/>
        <end position="1458"/>
    </location>
</feature>
<feature type="compositionally biased region" description="Basic and acidic residues" evidence="2">
    <location>
        <begin position="2326"/>
        <end position="2348"/>
    </location>
</feature>
<feature type="coiled-coil region" evidence="1">
    <location>
        <begin position="1152"/>
        <end position="1179"/>
    </location>
</feature>
<dbReference type="GeneID" id="113394439"/>
<feature type="coiled-coil region" evidence="1">
    <location>
        <begin position="480"/>
        <end position="704"/>
    </location>
</feature>
<gene>
    <name evidence="4" type="primary">LOC113394439</name>
</gene>
<reference evidence="4" key="1">
    <citation type="submission" date="2025-08" db="UniProtKB">
        <authorList>
            <consortium name="RefSeq"/>
        </authorList>
    </citation>
    <scope>IDENTIFICATION</scope>
    <source>
        <tissue evidence="4">Whole body</tissue>
    </source>
</reference>
<accession>A0ABM4AZH1</accession>
<evidence type="ECO:0000256" key="2">
    <source>
        <dbReference type="SAM" id="MobiDB-lite"/>
    </source>
</evidence>
<feature type="coiled-coil region" evidence="1">
    <location>
        <begin position="1332"/>
        <end position="1370"/>
    </location>
</feature>
<evidence type="ECO:0000256" key="1">
    <source>
        <dbReference type="SAM" id="Coils"/>
    </source>
</evidence>
<dbReference type="PANTHER" id="PTHR45615">
    <property type="entry name" value="MYOSIN HEAVY CHAIN, NON-MUSCLE"/>
    <property type="match status" value="1"/>
</dbReference>
<evidence type="ECO:0000313" key="3">
    <source>
        <dbReference type="Proteomes" id="UP001652626"/>
    </source>
</evidence>
<feature type="coiled-coil region" evidence="1">
    <location>
        <begin position="879"/>
        <end position="1077"/>
    </location>
</feature>
<protein>
    <submittedName>
        <fullName evidence="4">Autophagy-related protein 11</fullName>
    </submittedName>
</protein>
<feature type="region of interest" description="Disordered" evidence="2">
    <location>
        <begin position="1827"/>
        <end position="1853"/>
    </location>
</feature>
<sequence>MSFITKRERVFNEYDLFDLPARNEGKLKAYSSCTDARAWSHFCSDKTEHLVEIIKRNNETHRPKYIPTDVIVNTLMTSKNAEIARLKRKIGEFEQMLAAYDGLDLTCEQKCDIANAHAAIKAANKELDEMCLDLDLSGFTEGIDSEAFETGKSRGYEVSLHKVKTKINYLKKNWTMGKVSTPRMDTKGNQIEISKLDESTSAHDNRIDELQETIICKDAKLNAMQNTIAVLENDVCEPYCIYAHIYTALEKIFGTLCQNDKYKQYLDLLTHGKDIRGINIQGKIIFKIKVLEKFSLALIAPCAQDSSSVKNDCSCYRAEIVTRVETAFALTSAESKIPSLDTKRAHLVADIMQNEDMKEILSKDSLSQKIEDDQLDECFVVEDDGINAKNLKRLKNLQLNYDDLLNCYDNLKHERDSLVVRCQKFFELESEFECLQNKVREYNELWKDREYYRKRSEDLDALKEHYYVLSEETANIETKLKAEKEINKNKSATIDELRNENIKLENKISEICLSYEKQRNVLICKLKECECKMMCQDQQIKSLTNQIDSILNGDSNNILQNEDNTQSMELMDEIKSQKEQIINLKDALCCSEEEKQYFQEEFEKKLDVINELKLEIEAWKSKYENTNQYLDNYLEKYQIQIHELQDSNNSAVENLNDIINSKSQEINFLTDELDRKNFENENLVKQVKSIYDDFENKVTLLESEKKIAISSIHSAKKESLEILQNVKNYENTNIEESNESIEIKYQTDNDSPKRLIDQSLNSDNVYFLKEIQLLREINLESVHFLQNENEQLKRSFEEVNHETEKLKNALLKQEDYVQKFNKLKESHENLLNEKARLQEDLNNKTFELDNVLYAFQLTKKESESMLDQLNKSEYFQEEYVKLNEAYQKLITERNKLQNKMSQIENELEGSLNAYKIMREENEVLQLNLKDKINIEESFSNLKENYKKLKDTNNDLQRDFNDKTAEIIDLYNTLENKNKENEHLNEKIKNLEVQDRQASSSIHSLKTKNSNMKLKLNTLTNEYGYLEKNFKELTESHEKLKIEREILEKELQKQLEILNKLQQENLSLNNESKSLLIHNEGLEKALIKARVENSTKSESLHVCYQDIKKEIDSLRDEKISYHKKITDLLDKLEESEFLTSDLSEQIINKDKKIYTLENHINDLEDEIRKLQYNLDEVIESGEQIRQLSYERINQSFKTIEAHHSKATHNMKMELAKQQNENRSQLNSSKLTMDDSLEDENKNLIQIKDLREERLEIISKIKELELRYLGDTNLSKINSTVKDIIVSLDRINKYISEKNSSLEKTLSNVQASYQLLKSKAHEAKIIAEKERQNIINEKEEIHRGRKKLEEHLENLKNEKIEYEKVINDLEGEIMNHKLIFDRVTQLNESDIMKLREENISLQDQYDNSLNVIRGLQEKLDTEIKDKNNCLEHIEKAKSAIEEKSNEISKLKKYFEEIKNKPTTNFTTQTDVLSISKDDYSQTETQASLNEYKNESNYNILTASIENASDLLKFNKEKGNLNLTDFFKTEDGKLTVDSVKYIYMNYKIKNLSLGRLEQYSITDLHNYEILNDNERKILDNAGYVKSPVFNNLNSSVNNNSVIDICSTQILTNTTKNTGDTDNFTSKDQTESLKSCSIDKKHKNFENDFDSNNSFKENIVFDDSPTSTDKNMFLIYKESQSIFDDQGNNDNKPWSQNGLTNMIVERAIIHTNEDQLQTRHKIIKDIKKQSADGEKEDDSIKLKLKIKLPRVFKDLSTTNVSDADTKSLDSYNRATNASSRWVIYSDTKINSNSSKNADESNITSTILNVSDDQVINQHKKISKNNVHLKKDLQKSQTKSFKKKLTNRPNDVDTTETQKEEIQSTVQSIYNSNSNPNLSRINANTSVIKEIFRNDTKEPKLYENNYGLNYVLEFVRNDIDFNNNLNFDNVKPLRKSYSEKNVFVKSGSSQSEKSSLLKTTSDESVSAKSKIKPTYKVTDRGILVKLDVAEVDYQNKIEQLTDTLKALEKYYNKKLDAVKTQYENNIKHIISEHNQGVENIQYLHEEAVHEIINKHGNEIENLRSMSIEAMRKAEKLGNENRCLKSKLNNNLILDEIPVKILTPELKKKKGRSRTENKTLTKTIVDAFNVKPKKRSHGPCTCSLDINISDTIRNIFEQVDVDQRKMAEMAYLKYIANKILNDTVEVLDAQELSFLHLKVCRTWKERLSKEETLQKRIYSLKSELRNKQRQTQKNMADLDRKVAEEWRRLQEVREAVCRNTPNPTRDNSPETTNKTPAIAEKDVCNCNAVSKNAVDEGRSAGDLELKQTCTRPKRGKLETHRAVLAKLDIEQRREKKLYNDETPTRLKRSQDRQNTRTAKK</sequence>
<feature type="coiled-coil region" evidence="1">
    <location>
        <begin position="782"/>
        <end position="847"/>
    </location>
</feature>
<keyword evidence="1" id="KW-0175">Coiled coil</keyword>
<feature type="coiled-coil region" evidence="1">
    <location>
        <begin position="1985"/>
        <end position="2012"/>
    </location>
</feature>
<name>A0ABM4AZH1_VANTA</name>
<feature type="coiled-coil region" evidence="1">
    <location>
        <begin position="2204"/>
        <end position="2235"/>
    </location>
</feature>
<proteinExistence type="predicted"/>